<accession>I4VRE6</accession>
<name>I4VRE6_9GAMM</name>
<comment type="function">
    <text evidence="11">Catalyzes the addition and repair of the essential 3'-terminal CCA sequence in tRNAs without using a nucleic acid template. Adds these three nucleotides in the order of C, C, and A to the tRNA nucleotide-73, using CTP and ATP as substrates and producing inorganic pyrophosphate. tRNA 3'-terminal CCA addition is required both for tRNA processing and repair. Also involved in tRNA surveillance by mediating tandem CCA addition to generate a CCACCA at the 3' terminus of unstable tRNAs. While stable tRNAs receive only 3'-terminal CCA, unstable tRNAs are marked with CCACCA and rapidly degraded.</text>
</comment>
<evidence type="ECO:0000256" key="6">
    <source>
        <dbReference type="ARBA" id="ARBA00022800"/>
    </source>
</evidence>
<feature type="binding site" evidence="11">
    <location>
        <position position="150"/>
    </location>
    <ligand>
        <name>ATP</name>
        <dbReference type="ChEBI" id="CHEBI:30616"/>
    </ligand>
</feature>
<dbReference type="GO" id="GO:0016791">
    <property type="term" value="F:phosphatase activity"/>
    <property type="evidence" value="ECO:0007669"/>
    <property type="project" value="UniProtKB-UniRule"/>
</dbReference>
<dbReference type="HAMAP" id="MF_01261">
    <property type="entry name" value="CCA_bact_type1"/>
    <property type="match status" value="1"/>
</dbReference>
<dbReference type="Proteomes" id="UP000004210">
    <property type="component" value="Unassembled WGS sequence"/>
</dbReference>
<feature type="domain" description="HD" evidence="12">
    <location>
        <begin position="241"/>
        <end position="343"/>
    </location>
</feature>
<dbReference type="GO" id="GO:0160016">
    <property type="term" value="F:CCACCA tRNA nucleotidyltransferase activity"/>
    <property type="evidence" value="ECO:0007669"/>
    <property type="project" value="RHEA"/>
</dbReference>
<dbReference type="InterPro" id="IPR002646">
    <property type="entry name" value="PolA_pol_head_dom"/>
</dbReference>
<keyword evidence="14" id="KW-1185">Reference proteome</keyword>
<comment type="caution">
    <text evidence="13">The sequence shown here is derived from an EMBL/GenBank/DDBJ whole genome shotgun (WGS) entry which is preliminary data.</text>
</comment>
<dbReference type="PATRIC" id="fig|1163408.3.peg.1781"/>
<dbReference type="EMBL" id="AJXU01000031">
    <property type="protein sequence ID" value="EIL89787.1"/>
    <property type="molecule type" value="Genomic_DNA"/>
</dbReference>
<dbReference type="InterPro" id="IPR032828">
    <property type="entry name" value="PolyA_RNA-bd"/>
</dbReference>
<dbReference type="SUPFAM" id="SSF81301">
    <property type="entry name" value="Nucleotidyltransferase"/>
    <property type="match status" value="1"/>
</dbReference>
<keyword evidence="1 11" id="KW-0808">Transferase</keyword>
<gene>
    <name evidence="11 13" type="primary">cca</name>
    <name evidence="13" type="ORF">UU9_08690</name>
</gene>
<comment type="catalytic activity">
    <reaction evidence="11">
        <text>a tRNA with a 3' CCA end + 2 CTP + ATP = a tRNA with a 3' CCACCA end + 3 diphosphate</text>
        <dbReference type="Rhea" id="RHEA:76235"/>
        <dbReference type="Rhea" id="RHEA-COMP:10468"/>
        <dbReference type="Rhea" id="RHEA-COMP:18655"/>
        <dbReference type="ChEBI" id="CHEBI:30616"/>
        <dbReference type="ChEBI" id="CHEBI:33019"/>
        <dbReference type="ChEBI" id="CHEBI:37563"/>
        <dbReference type="ChEBI" id="CHEBI:83071"/>
        <dbReference type="ChEBI" id="CHEBI:195187"/>
    </reaction>
</comment>
<sequence>MTVRMPGAWQDRGMRIYLVGGAVRDALLDRPVVDHDHVVVGAMPDDLLALGYRPVGKDFPVFLHPDTGEEYALARTERKTGRGYHGFVFQADATVTLEQDLARRDLTINAIARDEHGALTDPFHGVRDIEARVLRHVSPAFVEDPVRVLRVARFAARFAPLGFTVAAETMALMQQMVRDGEVDHLVPERVWAETRKALTEPQPSAFLRVLREAGALRVLFPEVDALYGVPQRAEFHPEIDTGVHVEMVLDAAAKLAPRNDLVGFCALTHDLGKALTPADALPRHIGHEHRGVAPLRQLAARLKVPTEHAALAEAVCREHLNAHRAFELKPATVAKLLASLDALRRPARLDVFLAACMADKRGRLGHEGDAYPQADYLREACAAAAAVNASTFVAQGLAGPAIGAAMERARIDAIATVKTKLPAS</sequence>
<dbReference type="PROSITE" id="PS51831">
    <property type="entry name" value="HD"/>
    <property type="match status" value="1"/>
</dbReference>
<evidence type="ECO:0000256" key="5">
    <source>
        <dbReference type="ARBA" id="ARBA00022741"/>
    </source>
</evidence>
<comment type="domain">
    <text evidence="11">Comprises two domains: an N-terminal domain containing the nucleotidyltransferase activity and a C-terminal HD domain associated with both phosphodiesterase and phosphatase activities.</text>
</comment>
<dbReference type="EC" id="3.1.4.-" evidence="11"/>
<keyword evidence="2 11" id="KW-0819">tRNA processing</keyword>
<dbReference type="PANTHER" id="PTHR47545">
    <property type="entry name" value="MULTIFUNCTIONAL CCA PROTEIN"/>
    <property type="match status" value="1"/>
</dbReference>
<comment type="subunit">
    <text evidence="11">Monomer. Can also form homodimers and oligomers.</text>
</comment>
<keyword evidence="11" id="KW-0533">Nickel</keyword>
<keyword evidence="6 11" id="KW-0692">RNA repair</keyword>
<evidence type="ECO:0000256" key="10">
    <source>
        <dbReference type="ARBA" id="ARBA00022884"/>
    </source>
</evidence>
<dbReference type="InterPro" id="IPR050124">
    <property type="entry name" value="tRNA_CCA-adding_enzyme"/>
</dbReference>
<evidence type="ECO:0000313" key="14">
    <source>
        <dbReference type="Proteomes" id="UP000004210"/>
    </source>
</evidence>
<feature type="binding site" evidence="11">
    <location>
        <position position="153"/>
    </location>
    <ligand>
        <name>ATP</name>
        <dbReference type="ChEBI" id="CHEBI:30616"/>
    </ligand>
</feature>
<feature type="binding site" evidence="11">
    <location>
        <position position="104"/>
    </location>
    <ligand>
        <name>CTP</name>
        <dbReference type="ChEBI" id="CHEBI:37563"/>
    </ligand>
</feature>
<keyword evidence="5 11" id="KW-0547">Nucleotide-binding</keyword>
<dbReference type="GO" id="GO:0004112">
    <property type="term" value="F:cyclic-nucleotide phosphodiesterase activity"/>
    <property type="evidence" value="ECO:0007669"/>
    <property type="project" value="UniProtKB-UniRule"/>
</dbReference>
<evidence type="ECO:0000256" key="7">
    <source>
        <dbReference type="ARBA" id="ARBA00022801"/>
    </source>
</evidence>
<reference evidence="13 14" key="1">
    <citation type="journal article" date="2012" name="J. Bacteriol.">
        <title>Genome sequences for six rhodanobacter strains, isolated from soils and the terrestrial subsurface, with variable denitrification capabilities.</title>
        <authorList>
            <person name="Kostka J.E."/>
            <person name="Green S.J."/>
            <person name="Rishishwar L."/>
            <person name="Prakash O."/>
            <person name="Katz L.S."/>
            <person name="Marino-Ramirez L."/>
            <person name="Jordan I.K."/>
            <person name="Munk C."/>
            <person name="Ivanova N."/>
            <person name="Mikhailova N."/>
            <person name="Watson D.B."/>
            <person name="Brown S.D."/>
            <person name="Palumbo A.V."/>
            <person name="Brooks S.C."/>
        </authorList>
    </citation>
    <scope>NUCLEOTIDE SEQUENCE [LARGE SCALE GENOMIC DNA]</scope>
    <source>
        <strain evidence="14">Jip2T</strain>
    </source>
</reference>
<dbReference type="InterPro" id="IPR043519">
    <property type="entry name" value="NT_sf"/>
</dbReference>
<dbReference type="Pfam" id="PF12627">
    <property type="entry name" value="PolyA_pol_RNAbd"/>
    <property type="match status" value="1"/>
</dbReference>
<evidence type="ECO:0000256" key="2">
    <source>
        <dbReference type="ARBA" id="ARBA00022694"/>
    </source>
</evidence>
<dbReference type="Pfam" id="PF01743">
    <property type="entry name" value="PolyA_pol"/>
    <property type="match status" value="1"/>
</dbReference>
<dbReference type="eggNOG" id="COG0617">
    <property type="taxonomic scope" value="Bacteria"/>
</dbReference>
<evidence type="ECO:0000256" key="3">
    <source>
        <dbReference type="ARBA" id="ARBA00022695"/>
    </source>
</evidence>
<comment type="cofactor">
    <cofactor evidence="11">
        <name>Mg(2+)</name>
        <dbReference type="ChEBI" id="CHEBI:18420"/>
    </cofactor>
    <text evidence="11">Magnesium is required for nucleotidyltransferase activity.</text>
</comment>
<dbReference type="Gene3D" id="1.10.3090.10">
    <property type="entry name" value="cca-adding enzyme, domain 2"/>
    <property type="match status" value="1"/>
</dbReference>
<organism evidence="13 14">
    <name type="scientific">Rhodanobacter fulvus Jip2</name>
    <dbReference type="NCBI Taxonomy" id="1163408"/>
    <lineage>
        <taxon>Bacteria</taxon>
        <taxon>Pseudomonadati</taxon>
        <taxon>Pseudomonadota</taxon>
        <taxon>Gammaproteobacteria</taxon>
        <taxon>Lysobacterales</taxon>
        <taxon>Rhodanobacteraceae</taxon>
        <taxon>Rhodanobacter</taxon>
    </lineage>
</organism>
<keyword evidence="3 11" id="KW-0548">Nucleotidyltransferase</keyword>
<evidence type="ECO:0000256" key="4">
    <source>
        <dbReference type="ARBA" id="ARBA00022723"/>
    </source>
</evidence>
<dbReference type="GO" id="GO:0000287">
    <property type="term" value="F:magnesium ion binding"/>
    <property type="evidence" value="ECO:0007669"/>
    <property type="project" value="UniProtKB-UniRule"/>
</dbReference>
<evidence type="ECO:0000256" key="11">
    <source>
        <dbReference type="HAMAP-Rule" id="MF_01261"/>
    </source>
</evidence>
<comment type="miscellaneous">
    <text evidence="11">A single active site specifically recognizes both ATP and CTP and is responsible for their addition.</text>
</comment>
<dbReference type="Pfam" id="PF01966">
    <property type="entry name" value="HD"/>
    <property type="match status" value="1"/>
</dbReference>
<dbReference type="GO" id="GO:0000049">
    <property type="term" value="F:tRNA binding"/>
    <property type="evidence" value="ECO:0007669"/>
    <property type="project" value="UniProtKB-UniRule"/>
</dbReference>
<keyword evidence="7 11" id="KW-0378">Hydrolase</keyword>
<dbReference type="AlphaFoldDB" id="I4VRE6"/>
<evidence type="ECO:0000259" key="12">
    <source>
        <dbReference type="PROSITE" id="PS51831"/>
    </source>
</evidence>
<dbReference type="GO" id="GO:0001680">
    <property type="term" value="P:tRNA 3'-terminal CCA addition"/>
    <property type="evidence" value="ECO:0007669"/>
    <property type="project" value="UniProtKB-UniRule"/>
</dbReference>
<feature type="binding site" evidence="11">
    <location>
        <position position="153"/>
    </location>
    <ligand>
        <name>CTP</name>
        <dbReference type="ChEBI" id="CHEBI:37563"/>
    </ligand>
</feature>
<keyword evidence="9 11" id="KW-0460">Magnesium</keyword>
<dbReference type="InterPro" id="IPR012006">
    <property type="entry name" value="CCA_bact"/>
</dbReference>
<feature type="binding site" evidence="11">
    <location>
        <position position="21"/>
    </location>
    <ligand>
        <name>CTP</name>
        <dbReference type="ChEBI" id="CHEBI:37563"/>
    </ligand>
</feature>
<feature type="binding site" evidence="11">
    <location>
        <position position="36"/>
    </location>
    <ligand>
        <name>Mg(2+)</name>
        <dbReference type="ChEBI" id="CHEBI:18420"/>
    </ligand>
</feature>
<comment type="catalytic activity">
    <reaction evidence="11">
        <text>a tRNA precursor + 2 CTP + ATP = a tRNA with a 3' CCA end + 3 diphosphate</text>
        <dbReference type="Rhea" id="RHEA:14433"/>
        <dbReference type="Rhea" id="RHEA-COMP:10465"/>
        <dbReference type="Rhea" id="RHEA-COMP:10468"/>
        <dbReference type="ChEBI" id="CHEBI:30616"/>
        <dbReference type="ChEBI" id="CHEBI:33019"/>
        <dbReference type="ChEBI" id="CHEBI:37563"/>
        <dbReference type="ChEBI" id="CHEBI:74896"/>
        <dbReference type="ChEBI" id="CHEBI:83071"/>
        <dbReference type="EC" id="2.7.7.72"/>
    </reaction>
</comment>
<dbReference type="GO" id="GO:0004810">
    <property type="term" value="F:CCA tRNA nucleotidyltransferase activity"/>
    <property type="evidence" value="ECO:0007669"/>
    <property type="project" value="UniProtKB-UniRule"/>
</dbReference>
<keyword evidence="10 11" id="KW-0694">RNA-binding</keyword>
<comment type="cofactor">
    <cofactor evidence="11">
        <name>Ni(2+)</name>
        <dbReference type="ChEBI" id="CHEBI:49786"/>
    </cofactor>
    <text evidence="11">Nickel for phosphatase activity.</text>
</comment>
<dbReference type="STRING" id="1163408.UU9_08690"/>
<dbReference type="Gene3D" id="3.30.460.10">
    <property type="entry name" value="Beta Polymerase, domain 2"/>
    <property type="match status" value="1"/>
</dbReference>
<feature type="binding site" evidence="11">
    <location>
        <position position="21"/>
    </location>
    <ligand>
        <name>ATP</name>
        <dbReference type="ChEBI" id="CHEBI:30616"/>
    </ligand>
</feature>
<feature type="binding site" evidence="11">
    <location>
        <position position="24"/>
    </location>
    <ligand>
        <name>ATP</name>
        <dbReference type="ChEBI" id="CHEBI:30616"/>
    </ligand>
</feature>
<keyword evidence="4 11" id="KW-0479">Metal-binding</keyword>
<evidence type="ECO:0000256" key="9">
    <source>
        <dbReference type="ARBA" id="ARBA00022842"/>
    </source>
</evidence>
<dbReference type="EC" id="2.7.7.72" evidence="11"/>
<dbReference type="EC" id="3.1.3.-" evidence="11"/>
<dbReference type="GO" id="GO:0042245">
    <property type="term" value="P:RNA repair"/>
    <property type="evidence" value="ECO:0007669"/>
    <property type="project" value="UniProtKB-KW"/>
</dbReference>
<dbReference type="GO" id="GO:0005524">
    <property type="term" value="F:ATP binding"/>
    <property type="evidence" value="ECO:0007669"/>
    <property type="project" value="UniProtKB-UniRule"/>
</dbReference>
<keyword evidence="11" id="KW-0511">Multifunctional enzyme</keyword>
<feature type="binding site" evidence="11">
    <location>
        <position position="104"/>
    </location>
    <ligand>
        <name>ATP</name>
        <dbReference type="ChEBI" id="CHEBI:30616"/>
    </ligand>
</feature>
<dbReference type="NCBIfam" id="NF008137">
    <property type="entry name" value="PRK10885.1"/>
    <property type="match status" value="1"/>
</dbReference>
<proteinExistence type="inferred from homology"/>
<keyword evidence="8 11" id="KW-0067">ATP-binding</keyword>
<protein>
    <recommendedName>
        <fullName evidence="11">Multifunctional CCA protein</fullName>
    </recommendedName>
    <domain>
        <recommendedName>
            <fullName evidence="11">CCA-adding enzyme</fullName>
            <ecNumber evidence="11">2.7.7.72</ecNumber>
        </recommendedName>
        <alternativeName>
            <fullName evidence="11">CCA tRNA nucleotidyltransferase</fullName>
        </alternativeName>
        <alternativeName>
            <fullName evidence="11">tRNA CCA-pyrophosphorylase</fullName>
        </alternativeName>
        <alternativeName>
            <fullName evidence="11">tRNA adenylyl-/cytidylyl-transferase</fullName>
        </alternativeName>
        <alternativeName>
            <fullName evidence="11">tRNA nucleotidyltransferase</fullName>
        </alternativeName>
        <alternativeName>
            <fullName evidence="11">tRNA-NT</fullName>
        </alternativeName>
    </domain>
    <domain>
        <recommendedName>
            <fullName evidence="11">2'-nucleotidase</fullName>
            <ecNumber evidence="11">3.1.3.-</ecNumber>
        </recommendedName>
    </domain>
    <domain>
        <recommendedName>
            <fullName evidence="11">2',3'-cyclic phosphodiesterase</fullName>
            <ecNumber evidence="11">3.1.4.-</ecNumber>
        </recommendedName>
    </domain>
    <domain>
        <recommendedName>
            <fullName evidence="11">Phosphatase</fullName>
        </recommendedName>
    </domain>
</protein>
<dbReference type="SUPFAM" id="SSF81891">
    <property type="entry name" value="Poly A polymerase C-terminal region-like"/>
    <property type="match status" value="1"/>
</dbReference>
<dbReference type="PIRSF" id="PIRSF000813">
    <property type="entry name" value="CCA_bact"/>
    <property type="match status" value="1"/>
</dbReference>
<dbReference type="InterPro" id="IPR006674">
    <property type="entry name" value="HD_domain"/>
</dbReference>
<feature type="binding site" evidence="11">
    <location>
        <position position="150"/>
    </location>
    <ligand>
        <name>CTP</name>
        <dbReference type="ChEBI" id="CHEBI:37563"/>
    </ligand>
</feature>
<dbReference type="PANTHER" id="PTHR47545:SF1">
    <property type="entry name" value="MULTIFUNCTIONAL CCA PROTEIN"/>
    <property type="match status" value="1"/>
</dbReference>
<evidence type="ECO:0000256" key="1">
    <source>
        <dbReference type="ARBA" id="ARBA00022679"/>
    </source>
</evidence>
<feature type="binding site" evidence="11">
    <location>
        <position position="34"/>
    </location>
    <ligand>
        <name>Mg(2+)</name>
        <dbReference type="ChEBI" id="CHEBI:18420"/>
    </ligand>
</feature>
<comment type="similarity">
    <text evidence="11">Belongs to the tRNA nucleotidyltransferase/poly(A) polymerase family. Bacterial CCA-adding enzyme type 1 subfamily.</text>
</comment>
<evidence type="ECO:0000256" key="8">
    <source>
        <dbReference type="ARBA" id="ARBA00022840"/>
    </source>
</evidence>
<feature type="binding site" evidence="11">
    <location>
        <position position="24"/>
    </location>
    <ligand>
        <name>CTP</name>
        <dbReference type="ChEBI" id="CHEBI:37563"/>
    </ligand>
</feature>
<evidence type="ECO:0000313" key="13">
    <source>
        <dbReference type="EMBL" id="EIL89787.1"/>
    </source>
</evidence>